<dbReference type="AlphaFoldDB" id="A0A811V5B1"/>
<dbReference type="Proteomes" id="UP000606786">
    <property type="component" value="Unassembled WGS sequence"/>
</dbReference>
<evidence type="ECO:0000313" key="1">
    <source>
        <dbReference type="EMBL" id="CAD7005016.1"/>
    </source>
</evidence>
<reference evidence="1" key="1">
    <citation type="submission" date="2020-11" db="EMBL/GenBank/DDBJ databases">
        <authorList>
            <person name="Whitehead M."/>
        </authorList>
    </citation>
    <scope>NUCLEOTIDE SEQUENCE</scope>
    <source>
        <strain evidence="1">EGII</strain>
    </source>
</reference>
<dbReference type="EMBL" id="CAJHJT010000034">
    <property type="protein sequence ID" value="CAD7005016.1"/>
    <property type="molecule type" value="Genomic_DNA"/>
</dbReference>
<name>A0A811V5B1_CERCA</name>
<evidence type="ECO:0000313" key="2">
    <source>
        <dbReference type="Proteomes" id="UP000606786"/>
    </source>
</evidence>
<keyword evidence="2" id="KW-1185">Reference proteome</keyword>
<gene>
    <name evidence="1" type="ORF">CCAP1982_LOCUS13388</name>
</gene>
<proteinExistence type="predicted"/>
<sequence length="62" mass="6595">MELAANGGGKANPMCAGEQASGVMPVSKLLLWLLKFADYVDGNLISLLLELGQVEAVRMRTC</sequence>
<protein>
    <submittedName>
        <fullName evidence="1">(Mediterranean fruit fly) hypothetical protein</fullName>
    </submittedName>
</protein>
<comment type="caution">
    <text evidence="1">The sequence shown here is derived from an EMBL/GenBank/DDBJ whole genome shotgun (WGS) entry which is preliminary data.</text>
</comment>
<accession>A0A811V5B1</accession>
<organism evidence="1 2">
    <name type="scientific">Ceratitis capitata</name>
    <name type="common">Mediterranean fruit fly</name>
    <name type="synonym">Tephritis capitata</name>
    <dbReference type="NCBI Taxonomy" id="7213"/>
    <lineage>
        <taxon>Eukaryota</taxon>
        <taxon>Metazoa</taxon>
        <taxon>Ecdysozoa</taxon>
        <taxon>Arthropoda</taxon>
        <taxon>Hexapoda</taxon>
        <taxon>Insecta</taxon>
        <taxon>Pterygota</taxon>
        <taxon>Neoptera</taxon>
        <taxon>Endopterygota</taxon>
        <taxon>Diptera</taxon>
        <taxon>Brachycera</taxon>
        <taxon>Muscomorpha</taxon>
        <taxon>Tephritoidea</taxon>
        <taxon>Tephritidae</taxon>
        <taxon>Ceratitis</taxon>
        <taxon>Ceratitis</taxon>
    </lineage>
</organism>
<feature type="non-terminal residue" evidence="1">
    <location>
        <position position="62"/>
    </location>
</feature>